<proteinExistence type="inferred from homology"/>
<dbReference type="GO" id="GO:0004932">
    <property type="term" value="F:mating-type factor pheromone receptor activity"/>
    <property type="evidence" value="ECO:0007669"/>
    <property type="project" value="InterPro"/>
</dbReference>
<evidence type="ECO:0000256" key="8">
    <source>
        <dbReference type="ARBA" id="ARBA00023170"/>
    </source>
</evidence>
<keyword evidence="8 11" id="KW-0675">Receptor</keyword>
<keyword evidence="12" id="KW-1185">Reference proteome</keyword>
<evidence type="ECO:0000256" key="6">
    <source>
        <dbReference type="ARBA" id="ARBA00023040"/>
    </source>
</evidence>
<dbReference type="EMBL" id="CAKXYY010000001">
    <property type="protein sequence ID" value="CAH2350143.1"/>
    <property type="molecule type" value="Genomic_DNA"/>
</dbReference>
<dbReference type="CDD" id="cd14966">
    <property type="entry name" value="7tmD_STE3"/>
    <property type="match status" value="1"/>
</dbReference>
<evidence type="ECO:0000313" key="12">
    <source>
        <dbReference type="Proteomes" id="UP000837801"/>
    </source>
</evidence>
<keyword evidence="4 10" id="KW-0812">Transmembrane</keyword>
<keyword evidence="7 10" id="KW-0472">Membrane</keyword>
<feature type="transmembrane region" description="Helical" evidence="10">
    <location>
        <begin position="6"/>
        <end position="24"/>
    </location>
</feature>
<feature type="transmembrane region" description="Helical" evidence="10">
    <location>
        <begin position="79"/>
        <end position="97"/>
    </location>
</feature>
<feature type="transmembrane region" description="Helical" evidence="10">
    <location>
        <begin position="271"/>
        <end position="291"/>
    </location>
</feature>
<dbReference type="PRINTS" id="PR00899">
    <property type="entry name" value="GPCRSTE3"/>
</dbReference>
<comment type="subcellular location">
    <subcellularLocation>
        <location evidence="1">Membrane</location>
        <topology evidence="1">Multi-pass membrane protein</topology>
    </subcellularLocation>
</comment>
<protein>
    <submittedName>
        <fullName evidence="11">Pheromone a factor receptor</fullName>
    </submittedName>
</protein>
<keyword evidence="6" id="KW-0297">G-protein coupled receptor</keyword>
<feature type="transmembrane region" description="Helical" evidence="10">
    <location>
        <begin position="159"/>
        <end position="189"/>
    </location>
</feature>
<sequence length="420" mass="47902">MSSGGIVLAVFSSISAILLIPPFIWHTRFSKNIPAIFLISWLIFLNLKAFINSIIWSGEEFDQVWDGKIYCDVATRLEVGSYSGTVCALCAISLNLYMILKGNSTFIAKDGPLSRRKLWINLAICLITPVLTMILQILYDSQRYAVIRYKGCAALPFPTWVVIILYSIWPFLWSIACTVIAFLTIISFYRKRSDLKDLLRCSNSLLNIRRFGRLLIYSAVMLVIIFPAVIYKFVVDCTNNTEPYNWEDIHWEYWQVIYYVDLGYVQTYQCWLNVGLSIVTFILFGLGSEALKMYKRILTQMRILESSVVEFDFDNDRDSEEELKKNYTFASASSGGATTIVGMSVNSKINTATSSKNVSEFQSIIDELSLEENFNLDSVKDKSPVISGVPERYSNLQDEDGNTFNTKDCEVSYHYSVQKL</sequence>
<comment type="caution">
    <text evidence="11">The sequence shown here is derived from an EMBL/GenBank/DDBJ whole genome shotgun (WGS) entry which is preliminary data.</text>
</comment>
<evidence type="ECO:0000256" key="2">
    <source>
        <dbReference type="ARBA" id="ARBA00011085"/>
    </source>
</evidence>
<evidence type="ECO:0000256" key="7">
    <source>
        <dbReference type="ARBA" id="ARBA00023136"/>
    </source>
</evidence>
<keyword evidence="3" id="KW-0589">Pheromone response</keyword>
<evidence type="ECO:0000256" key="10">
    <source>
        <dbReference type="SAM" id="Phobius"/>
    </source>
</evidence>
<keyword evidence="5 10" id="KW-1133">Transmembrane helix</keyword>
<dbReference type="GO" id="GO:0005886">
    <property type="term" value="C:plasma membrane"/>
    <property type="evidence" value="ECO:0007669"/>
    <property type="project" value="TreeGrafter"/>
</dbReference>
<dbReference type="InterPro" id="IPR001499">
    <property type="entry name" value="GPCR_STE3"/>
</dbReference>
<evidence type="ECO:0000256" key="5">
    <source>
        <dbReference type="ARBA" id="ARBA00022989"/>
    </source>
</evidence>
<organism evidence="11 12">
    <name type="scientific">[Candida] railenensis</name>
    <dbReference type="NCBI Taxonomy" id="45579"/>
    <lineage>
        <taxon>Eukaryota</taxon>
        <taxon>Fungi</taxon>
        <taxon>Dikarya</taxon>
        <taxon>Ascomycota</taxon>
        <taxon>Saccharomycotina</taxon>
        <taxon>Pichiomycetes</taxon>
        <taxon>Debaryomycetaceae</taxon>
        <taxon>Kurtzmaniella</taxon>
    </lineage>
</organism>
<dbReference type="PANTHER" id="PTHR28097">
    <property type="entry name" value="PHEROMONE A FACTOR RECEPTOR"/>
    <property type="match status" value="1"/>
</dbReference>
<name>A0A9P0VVC0_9ASCO</name>
<accession>A0A9P0VVC0</accession>
<evidence type="ECO:0000256" key="3">
    <source>
        <dbReference type="ARBA" id="ARBA00022507"/>
    </source>
</evidence>
<reference evidence="11" key="1">
    <citation type="submission" date="2022-03" db="EMBL/GenBank/DDBJ databases">
        <authorList>
            <person name="Legras J.-L."/>
            <person name="Devillers H."/>
            <person name="Grondin C."/>
        </authorList>
    </citation>
    <scope>NUCLEOTIDE SEQUENCE</scope>
    <source>
        <strain evidence="11">CLIB 1423</strain>
    </source>
</reference>
<keyword evidence="9" id="KW-0807">Transducer</keyword>
<dbReference type="Proteomes" id="UP000837801">
    <property type="component" value="Unassembled WGS sequence"/>
</dbReference>
<evidence type="ECO:0000256" key="1">
    <source>
        <dbReference type="ARBA" id="ARBA00004141"/>
    </source>
</evidence>
<comment type="similarity">
    <text evidence="2">Belongs to the G-protein coupled receptor 4 family.</text>
</comment>
<dbReference type="AlphaFoldDB" id="A0A9P0VVC0"/>
<dbReference type="PANTHER" id="PTHR28097:SF1">
    <property type="entry name" value="PHEROMONE A FACTOR RECEPTOR"/>
    <property type="match status" value="1"/>
</dbReference>
<dbReference type="Pfam" id="PF02076">
    <property type="entry name" value="STE3"/>
    <property type="match status" value="1"/>
</dbReference>
<gene>
    <name evidence="11" type="ORF">CLIB1423_01S03488</name>
</gene>
<evidence type="ECO:0000313" key="11">
    <source>
        <dbReference type="EMBL" id="CAH2350143.1"/>
    </source>
</evidence>
<feature type="transmembrane region" description="Helical" evidence="10">
    <location>
        <begin position="118"/>
        <end position="139"/>
    </location>
</feature>
<feature type="transmembrane region" description="Helical" evidence="10">
    <location>
        <begin position="214"/>
        <end position="234"/>
    </location>
</feature>
<dbReference type="GO" id="GO:0000750">
    <property type="term" value="P:pheromone-dependent signal transduction involved in conjugation with cellular fusion"/>
    <property type="evidence" value="ECO:0007669"/>
    <property type="project" value="TreeGrafter"/>
</dbReference>
<evidence type="ECO:0000256" key="4">
    <source>
        <dbReference type="ARBA" id="ARBA00022692"/>
    </source>
</evidence>
<evidence type="ECO:0000256" key="9">
    <source>
        <dbReference type="ARBA" id="ARBA00023224"/>
    </source>
</evidence>
<dbReference type="OrthoDB" id="2874149at2759"/>
<feature type="transmembrane region" description="Helical" evidence="10">
    <location>
        <begin position="36"/>
        <end position="56"/>
    </location>
</feature>